<evidence type="ECO:0000313" key="2">
    <source>
        <dbReference type="Proteomes" id="UP000671828"/>
    </source>
</evidence>
<dbReference type="Proteomes" id="UP000671828">
    <property type="component" value="Chromosome"/>
</dbReference>
<dbReference type="AlphaFoldDB" id="A0A8T8I2F9"/>
<dbReference type="EMBL" id="CP072788">
    <property type="protein sequence ID" value="QTR05015.1"/>
    <property type="molecule type" value="Genomic_DNA"/>
</dbReference>
<sequence>MNGPGVHGSEAHSVPASVPSGELVSAVLEGGFVNDRRTSRWQRVAAWWSRSSRVPAALKSRRLAVQAVKDLLVA</sequence>
<organism evidence="1 2">
    <name type="scientific">Saccharothrix algeriensis</name>
    <dbReference type="NCBI Taxonomy" id="173560"/>
    <lineage>
        <taxon>Bacteria</taxon>
        <taxon>Bacillati</taxon>
        <taxon>Actinomycetota</taxon>
        <taxon>Actinomycetes</taxon>
        <taxon>Pseudonocardiales</taxon>
        <taxon>Pseudonocardiaceae</taxon>
        <taxon>Saccharothrix</taxon>
    </lineage>
</organism>
<protein>
    <submittedName>
        <fullName evidence="1">Uncharacterized protein</fullName>
    </submittedName>
</protein>
<evidence type="ECO:0000313" key="1">
    <source>
        <dbReference type="EMBL" id="QTR05015.1"/>
    </source>
</evidence>
<name>A0A8T8I2F9_9PSEU</name>
<reference evidence="1" key="1">
    <citation type="submission" date="2021-04" db="EMBL/GenBank/DDBJ databases">
        <title>Saccharothrix algeriensis WGS.</title>
        <authorList>
            <person name="Stuskova K."/>
            <person name="Hakalova E."/>
            <person name="Tebbal A.B."/>
            <person name="Eichmeier A."/>
        </authorList>
    </citation>
    <scope>NUCLEOTIDE SEQUENCE</scope>
    <source>
        <strain evidence="1">NRRL B-24137</strain>
    </source>
</reference>
<accession>A0A8T8I2F9</accession>
<feature type="non-terminal residue" evidence="1">
    <location>
        <position position="74"/>
    </location>
</feature>
<gene>
    <name evidence="1" type="ORF">J7S33_09935</name>
</gene>
<proteinExistence type="predicted"/>